<dbReference type="EC" id="2.7.2.1" evidence="9"/>
<evidence type="ECO:0000313" key="11">
    <source>
        <dbReference type="EMBL" id="BDI04270.1"/>
    </source>
</evidence>
<evidence type="ECO:0000256" key="8">
    <source>
        <dbReference type="ARBA" id="ARBA00022842"/>
    </source>
</evidence>
<evidence type="ECO:0000313" key="12">
    <source>
        <dbReference type="Proteomes" id="UP001057498"/>
    </source>
</evidence>
<dbReference type="PANTHER" id="PTHR21060:SF21">
    <property type="entry name" value="ACETATE KINASE"/>
    <property type="match status" value="1"/>
</dbReference>
<comment type="subunit">
    <text evidence="9">Homodimer.</text>
</comment>
<feature type="binding site" evidence="9">
    <location>
        <begin position="223"/>
        <end position="227"/>
    </location>
    <ligand>
        <name>ATP</name>
        <dbReference type="ChEBI" id="CHEBI:30616"/>
    </ligand>
</feature>
<keyword evidence="12" id="KW-1185">Reference proteome</keyword>
<comment type="similarity">
    <text evidence="1 9 10">Belongs to the acetokinase family.</text>
</comment>
<organism evidence="11 12">
    <name type="scientific">Sphaerotilus microaerophilus</name>
    <dbReference type="NCBI Taxonomy" id="2914710"/>
    <lineage>
        <taxon>Bacteria</taxon>
        <taxon>Pseudomonadati</taxon>
        <taxon>Pseudomonadota</taxon>
        <taxon>Betaproteobacteria</taxon>
        <taxon>Burkholderiales</taxon>
        <taxon>Sphaerotilaceae</taxon>
        <taxon>Sphaerotilus</taxon>
    </lineage>
</organism>
<dbReference type="EMBL" id="AP025730">
    <property type="protein sequence ID" value="BDI04270.1"/>
    <property type="molecule type" value="Genomic_DNA"/>
</dbReference>
<dbReference type="PRINTS" id="PR00471">
    <property type="entry name" value="ACETATEKNASE"/>
</dbReference>
<keyword evidence="7 9" id="KW-0067">ATP-binding</keyword>
<reference evidence="11" key="1">
    <citation type="submission" date="2022-04" db="EMBL/GenBank/DDBJ databases">
        <title>Whole genome sequence of Sphaerotilus sp. FB-5.</title>
        <authorList>
            <person name="Takeda M."/>
            <person name="Narihara S."/>
            <person name="Akimoto M."/>
            <person name="Akimoto R."/>
            <person name="Nishiyashiki S."/>
            <person name="Murakami T."/>
        </authorList>
    </citation>
    <scope>NUCLEOTIDE SEQUENCE</scope>
    <source>
        <strain evidence="11">FB-5</strain>
    </source>
</reference>
<dbReference type="InterPro" id="IPR023865">
    <property type="entry name" value="Aliphatic_acid_kinase_CS"/>
</dbReference>
<feature type="site" description="Transition state stabilizer" evidence="9">
    <location>
        <position position="197"/>
    </location>
</feature>
<feature type="binding site" evidence="9">
    <location>
        <position position="109"/>
    </location>
    <ligand>
        <name>substrate</name>
    </ligand>
</feature>
<keyword evidence="5 9" id="KW-0547">Nucleotide-binding</keyword>
<gene>
    <name evidence="11" type="primary">ackA_2</name>
    <name evidence="9" type="synonym">ackA</name>
    <name evidence="11" type="ORF">CATMQ487_12400</name>
</gene>
<comment type="catalytic activity">
    <reaction evidence="9">
        <text>acetate + ATP = acetyl phosphate + ADP</text>
        <dbReference type="Rhea" id="RHEA:11352"/>
        <dbReference type="ChEBI" id="CHEBI:22191"/>
        <dbReference type="ChEBI" id="CHEBI:30089"/>
        <dbReference type="ChEBI" id="CHEBI:30616"/>
        <dbReference type="ChEBI" id="CHEBI:456216"/>
        <dbReference type="EC" id="2.7.2.1"/>
    </reaction>
</comment>
<name>A0ABM7YIH4_9BURK</name>
<feature type="binding site" evidence="9">
    <location>
        <position position="25"/>
    </location>
    <ligand>
        <name>ATP</name>
        <dbReference type="ChEBI" id="CHEBI:30616"/>
    </ligand>
</feature>
<dbReference type="InterPro" id="IPR000890">
    <property type="entry name" value="Aliphatic_acid_kin_short-chain"/>
</dbReference>
<keyword evidence="4 9" id="KW-0479">Metal-binding</keyword>
<keyword evidence="6 9" id="KW-0418">Kinase</keyword>
<dbReference type="Pfam" id="PF00871">
    <property type="entry name" value="Acetate_kinase"/>
    <property type="match status" value="1"/>
</dbReference>
<evidence type="ECO:0000256" key="5">
    <source>
        <dbReference type="ARBA" id="ARBA00022741"/>
    </source>
</evidence>
<dbReference type="PROSITE" id="PS01076">
    <property type="entry name" value="ACETATE_KINASE_2"/>
    <property type="match status" value="1"/>
</dbReference>
<feature type="binding site" evidence="9">
    <location>
        <position position="400"/>
    </location>
    <ligand>
        <name>Mg(2+)</name>
        <dbReference type="ChEBI" id="CHEBI:18420"/>
    </ligand>
</feature>
<dbReference type="NCBIfam" id="TIGR00016">
    <property type="entry name" value="ackA"/>
    <property type="match status" value="1"/>
</dbReference>
<comment type="subcellular location">
    <subcellularLocation>
        <location evidence="9">Cytoplasm</location>
    </subcellularLocation>
</comment>
<dbReference type="PIRSF" id="PIRSF000722">
    <property type="entry name" value="Acetate_prop_kin"/>
    <property type="match status" value="1"/>
</dbReference>
<sequence>MSQPSSPSSTNDAVLVVNAGSSTLKFALYPRETPQASGSAYPGAYAGGQIDGLQPGGQLRLCPADGAARALDAPAAASDRERFDLALAAMRAHLAATAPQAQVVAVAHRVVHGGSFCTKPVALDDALIARLATLEPLAPLHQPHNLAGVRALQRAYPALMQVGCFDTAFHAGMPALEQRYALPRALHDEGLRRYGFHGLSYEYLMQVLRRHSERATGRVLMAHLGSGASLCAARSGRSIASSMGFSALDGLMMGSRCGQLDPGILLHLWRAGWELPRVERLLYKESGLLGVSGLSGDLRHLRAAARDGHAEAVEAIALFGHRLKRESGALVATLGGLDLLAFTGGIGEHDAQVRADLAEGLAYLGVRLDAEANLAADGSRSLPIHAADSRVQVWVVPTDEGRVAAQAAWQLIEPADAA</sequence>
<keyword evidence="3 9" id="KW-0808">Transferase</keyword>
<dbReference type="Proteomes" id="UP001057498">
    <property type="component" value="Chromosome"/>
</dbReference>
<feature type="binding site" evidence="9">
    <location>
        <begin position="297"/>
        <end position="299"/>
    </location>
    <ligand>
        <name>ATP</name>
        <dbReference type="ChEBI" id="CHEBI:30616"/>
    </ligand>
</feature>
<evidence type="ECO:0000256" key="3">
    <source>
        <dbReference type="ARBA" id="ARBA00022679"/>
    </source>
</evidence>
<feature type="binding site" evidence="9">
    <location>
        <begin position="345"/>
        <end position="349"/>
    </location>
    <ligand>
        <name>ATP</name>
        <dbReference type="ChEBI" id="CHEBI:30616"/>
    </ligand>
</feature>
<evidence type="ECO:0000256" key="6">
    <source>
        <dbReference type="ARBA" id="ARBA00022777"/>
    </source>
</evidence>
<dbReference type="InterPro" id="IPR043129">
    <property type="entry name" value="ATPase_NBD"/>
</dbReference>
<accession>A0ABM7YIH4</accession>
<dbReference type="Gene3D" id="3.30.420.40">
    <property type="match status" value="2"/>
</dbReference>
<evidence type="ECO:0000256" key="7">
    <source>
        <dbReference type="ARBA" id="ARBA00022840"/>
    </source>
</evidence>
<keyword evidence="8 9" id="KW-0460">Magnesium</keyword>
<feature type="active site" description="Proton donor/acceptor" evidence="9">
    <location>
        <position position="166"/>
    </location>
</feature>
<dbReference type="HAMAP" id="MF_00020">
    <property type="entry name" value="Acetate_kinase"/>
    <property type="match status" value="1"/>
</dbReference>
<proteinExistence type="inferred from homology"/>
<evidence type="ECO:0000256" key="4">
    <source>
        <dbReference type="ARBA" id="ARBA00022723"/>
    </source>
</evidence>
<dbReference type="PROSITE" id="PS01075">
    <property type="entry name" value="ACETATE_KINASE_1"/>
    <property type="match status" value="1"/>
</dbReference>
<evidence type="ECO:0000256" key="9">
    <source>
        <dbReference type="HAMAP-Rule" id="MF_00020"/>
    </source>
</evidence>
<dbReference type="InterPro" id="IPR004372">
    <property type="entry name" value="Ac/propionate_kinase"/>
</dbReference>
<evidence type="ECO:0000256" key="1">
    <source>
        <dbReference type="ARBA" id="ARBA00008748"/>
    </source>
</evidence>
<feature type="binding site" evidence="9">
    <location>
        <position position="18"/>
    </location>
    <ligand>
        <name>Mg(2+)</name>
        <dbReference type="ChEBI" id="CHEBI:18420"/>
    </ligand>
</feature>
<dbReference type="SUPFAM" id="SSF53067">
    <property type="entry name" value="Actin-like ATPase domain"/>
    <property type="match status" value="2"/>
</dbReference>
<dbReference type="RefSeq" id="WP_251972406.1">
    <property type="nucleotide sequence ID" value="NZ_AP025730.1"/>
</dbReference>
<feature type="site" description="Transition state stabilizer" evidence="9">
    <location>
        <position position="256"/>
    </location>
</feature>
<comment type="pathway">
    <text evidence="9">Metabolic intermediate biosynthesis; acetyl-CoA biosynthesis; acetyl-CoA from acetate: step 1/2.</text>
</comment>
<evidence type="ECO:0000256" key="2">
    <source>
        <dbReference type="ARBA" id="ARBA00022490"/>
    </source>
</evidence>
<comment type="function">
    <text evidence="9">Catalyzes the formation of acetyl phosphate from acetate and ATP. Can also catalyze the reverse reaction.</text>
</comment>
<protein>
    <recommendedName>
        <fullName evidence="9">Acetate kinase</fullName>
        <ecNumber evidence="9">2.7.2.1</ecNumber>
    </recommendedName>
    <alternativeName>
        <fullName evidence="9">Acetokinase</fullName>
    </alternativeName>
</protein>
<dbReference type="GO" id="GO:0016301">
    <property type="term" value="F:kinase activity"/>
    <property type="evidence" value="ECO:0007669"/>
    <property type="project" value="UniProtKB-KW"/>
</dbReference>
<evidence type="ECO:0000256" key="10">
    <source>
        <dbReference type="RuleBase" id="RU003835"/>
    </source>
</evidence>
<dbReference type="PANTHER" id="PTHR21060">
    <property type="entry name" value="ACETATE KINASE"/>
    <property type="match status" value="1"/>
</dbReference>
<comment type="cofactor">
    <cofactor evidence="9">
        <name>Mg(2+)</name>
        <dbReference type="ChEBI" id="CHEBI:18420"/>
    </cofactor>
    <cofactor evidence="9">
        <name>Mn(2+)</name>
        <dbReference type="ChEBI" id="CHEBI:29035"/>
    </cofactor>
    <text evidence="9">Mg(2+). Can also accept Mn(2+).</text>
</comment>
<keyword evidence="2 9" id="KW-0963">Cytoplasm</keyword>